<dbReference type="PROSITE" id="PS51371">
    <property type="entry name" value="CBS"/>
    <property type="match status" value="1"/>
</dbReference>
<evidence type="ECO:0000256" key="1">
    <source>
        <dbReference type="ARBA" id="ARBA00004651"/>
    </source>
</evidence>
<keyword evidence="3" id="KW-1003">Cell membrane</keyword>
<dbReference type="Proteomes" id="UP000567922">
    <property type="component" value="Unassembled WGS sequence"/>
</dbReference>
<organism evidence="14 15">
    <name type="scientific">Hoyosella altamirensis</name>
    <dbReference type="NCBI Taxonomy" id="616997"/>
    <lineage>
        <taxon>Bacteria</taxon>
        <taxon>Bacillati</taxon>
        <taxon>Actinomycetota</taxon>
        <taxon>Actinomycetes</taxon>
        <taxon>Mycobacteriales</taxon>
        <taxon>Hoyosellaceae</taxon>
        <taxon>Hoyosella</taxon>
    </lineage>
</organism>
<dbReference type="GO" id="GO:0050660">
    <property type="term" value="F:flavin adenine dinucleotide binding"/>
    <property type="evidence" value="ECO:0007669"/>
    <property type="project" value="InterPro"/>
</dbReference>
<evidence type="ECO:0000259" key="12">
    <source>
        <dbReference type="PROSITE" id="PS51371"/>
    </source>
</evidence>
<evidence type="ECO:0000313" key="15">
    <source>
        <dbReference type="Proteomes" id="UP000567922"/>
    </source>
</evidence>
<accession>A0A839RUN8</accession>
<dbReference type="Gene3D" id="3.10.580.10">
    <property type="entry name" value="CBS-domain"/>
    <property type="match status" value="1"/>
</dbReference>
<keyword evidence="5" id="KW-0677">Repeat</keyword>
<dbReference type="InterPro" id="IPR044751">
    <property type="entry name" value="Ion_transp-like_CBS"/>
</dbReference>
<keyword evidence="4 10" id="KW-0812">Transmembrane</keyword>
<protein>
    <submittedName>
        <fullName evidence="14">CBS domain containing-hemolysin-like protein</fullName>
    </submittedName>
</protein>
<keyword evidence="7 9" id="KW-0129">CBS domain</keyword>
<dbReference type="PROSITE" id="PS51846">
    <property type="entry name" value="CNNM"/>
    <property type="match status" value="1"/>
</dbReference>
<name>A0A839RUN8_9ACTN</name>
<dbReference type="GO" id="GO:0005886">
    <property type="term" value="C:plasma membrane"/>
    <property type="evidence" value="ECO:0007669"/>
    <property type="project" value="UniProtKB-SubCell"/>
</dbReference>
<feature type="compositionally biased region" description="Low complexity" evidence="11">
    <location>
        <begin position="447"/>
        <end position="457"/>
    </location>
</feature>
<dbReference type="InterPro" id="IPR016169">
    <property type="entry name" value="FAD-bd_PCMH_sub2"/>
</dbReference>
<dbReference type="RefSeq" id="WP_064442642.1">
    <property type="nucleotide sequence ID" value="NZ_BDDI01000032.1"/>
</dbReference>
<gene>
    <name evidence="14" type="ORF">FHU29_004554</name>
</gene>
<evidence type="ECO:0000256" key="2">
    <source>
        <dbReference type="ARBA" id="ARBA00006337"/>
    </source>
</evidence>
<evidence type="ECO:0000256" key="5">
    <source>
        <dbReference type="ARBA" id="ARBA00022737"/>
    </source>
</evidence>
<dbReference type="PANTHER" id="PTHR43099">
    <property type="entry name" value="UPF0053 PROTEIN YRKA"/>
    <property type="match status" value="1"/>
</dbReference>
<evidence type="ECO:0000256" key="7">
    <source>
        <dbReference type="ARBA" id="ARBA00023122"/>
    </source>
</evidence>
<keyword evidence="8 10" id="KW-0472">Membrane</keyword>
<reference evidence="14 15" key="1">
    <citation type="submission" date="2020-08" db="EMBL/GenBank/DDBJ databases">
        <title>Sequencing the genomes of 1000 actinobacteria strains.</title>
        <authorList>
            <person name="Klenk H.-P."/>
        </authorList>
    </citation>
    <scope>NUCLEOTIDE SEQUENCE [LARGE SCALE GENOMIC DNA]</scope>
    <source>
        <strain evidence="14 15">DSM 45258</strain>
    </source>
</reference>
<evidence type="ECO:0000256" key="8">
    <source>
        <dbReference type="ARBA" id="ARBA00023136"/>
    </source>
</evidence>
<evidence type="ECO:0000256" key="10">
    <source>
        <dbReference type="PROSITE-ProRule" id="PRU01193"/>
    </source>
</evidence>
<comment type="subcellular location">
    <subcellularLocation>
        <location evidence="1">Cell membrane</location>
        <topology evidence="1">Multi-pass membrane protein</topology>
    </subcellularLocation>
</comment>
<evidence type="ECO:0000256" key="3">
    <source>
        <dbReference type="ARBA" id="ARBA00022475"/>
    </source>
</evidence>
<dbReference type="InterPro" id="IPR000644">
    <property type="entry name" value="CBS_dom"/>
</dbReference>
<evidence type="ECO:0000259" key="13">
    <source>
        <dbReference type="PROSITE" id="PS51846"/>
    </source>
</evidence>
<dbReference type="SMART" id="SM01091">
    <property type="entry name" value="CorC_HlyC"/>
    <property type="match status" value="1"/>
</dbReference>
<dbReference type="AlphaFoldDB" id="A0A839RUN8"/>
<dbReference type="Pfam" id="PF00571">
    <property type="entry name" value="CBS"/>
    <property type="match status" value="1"/>
</dbReference>
<dbReference type="CDD" id="cd04590">
    <property type="entry name" value="CBS_pair_CorC_HlyC_assoc"/>
    <property type="match status" value="1"/>
</dbReference>
<dbReference type="InterPro" id="IPR051676">
    <property type="entry name" value="UPF0053_domain"/>
</dbReference>
<dbReference type="InterPro" id="IPR036318">
    <property type="entry name" value="FAD-bd_PCMH-like_sf"/>
</dbReference>
<feature type="region of interest" description="Disordered" evidence="11">
    <location>
        <begin position="341"/>
        <end position="361"/>
    </location>
</feature>
<feature type="domain" description="CNNM transmembrane" evidence="13">
    <location>
        <begin position="1"/>
        <end position="203"/>
    </location>
</feature>
<dbReference type="PANTHER" id="PTHR43099:SF6">
    <property type="entry name" value="UPF0053 PROTEIN RV1842C"/>
    <property type="match status" value="1"/>
</dbReference>
<dbReference type="SUPFAM" id="SSF54631">
    <property type="entry name" value="CBS-domain pair"/>
    <property type="match status" value="1"/>
</dbReference>
<evidence type="ECO:0000256" key="9">
    <source>
        <dbReference type="PROSITE-ProRule" id="PRU00703"/>
    </source>
</evidence>
<evidence type="ECO:0000256" key="4">
    <source>
        <dbReference type="ARBA" id="ARBA00022692"/>
    </source>
</evidence>
<comment type="similarity">
    <text evidence="2">Belongs to the UPF0053 family.</text>
</comment>
<dbReference type="EMBL" id="JACHWS010000006">
    <property type="protein sequence ID" value="MBB3040059.1"/>
    <property type="molecule type" value="Genomic_DNA"/>
</dbReference>
<sequence length="465" mass="49366">MVTEWLLVLLVIVLISANALFVAAEFALVTVDRPTVRDAAAGGDKRARSVQKALQTLSTQLSGAQLGITATSLLVGFVAEPSIAALLRGPIAWSGVPEQASLGVALGAAFIIATVTQMVFGELVPKNWAISEPWRVSRAVAGAQRGFTAAAKPLIMVLNGISNRIVRALGIEPREELASARSAQELGALAVRSAQQGLLDQAIARRVEEASAFARRTAADVMTPRPRVSFIDTTTPVRDILALVTASGHARFPVQRRSVDDIAGVVHFKSALAVPPQQRSRVTAADIMTGVRAVPASMGLGGVLEELRSGLQLAVVIDEYGGTAGIVTLEDLVEEVLGEIDDEQDRPSGRPRRLTDGSWSLPGLIRPDEAADITGIELPEAEHSDTLGGLITEQIARFAQPGDTVDLSAADLTERDSDGMPTPITARLRVTQTDGRRIARVRLSRIHTAATHPTTHSPRTENQHG</sequence>
<dbReference type="Gene3D" id="3.30.465.10">
    <property type="match status" value="1"/>
</dbReference>
<dbReference type="InterPro" id="IPR002550">
    <property type="entry name" value="CNNM"/>
</dbReference>
<dbReference type="OrthoDB" id="110231at2"/>
<dbReference type="InterPro" id="IPR046342">
    <property type="entry name" value="CBS_dom_sf"/>
</dbReference>
<feature type="region of interest" description="Disordered" evidence="11">
    <location>
        <begin position="446"/>
        <end position="465"/>
    </location>
</feature>
<dbReference type="Pfam" id="PF01595">
    <property type="entry name" value="CNNM"/>
    <property type="match status" value="1"/>
</dbReference>
<evidence type="ECO:0000256" key="6">
    <source>
        <dbReference type="ARBA" id="ARBA00022989"/>
    </source>
</evidence>
<dbReference type="InterPro" id="IPR005170">
    <property type="entry name" value="Transptr-assoc_dom"/>
</dbReference>
<feature type="domain" description="CBS" evidence="12">
    <location>
        <begin position="287"/>
        <end position="343"/>
    </location>
</feature>
<dbReference type="Pfam" id="PF03471">
    <property type="entry name" value="CorC_HlyC"/>
    <property type="match status" value="1"/>
</dbReference>
<keyword evidence="6 10" id="KW-1133">Transmembrane helix</keyword>
<comment type="caution">
    <text evidence="14">The sequence shown here is derived from an EMBL/GenBank/DDBJ whole genome shotgun (WGS) entry which is preliminary data.</text>
</comment>
<dbReference type="SUPFAM" id="SSF56176">
    <property type="entry name" value="FAD-binding/transporter-associated domain-like"/>
    <property type="match status" value="1"/>
</dbReference>
<keyword evidence="15" id="KW-1185">Reference proteome</keyword>
<evidence type="ECO:0000313" key="14">
    <source>
        <dbReference type="EMBL" id="MBB3040059.1"/>
    </source>
</evidence>
<evidence type="ECO:0000256" key="11">
    <source>
        <dbReference type="SAM" id="MobiDB-lite"/>
    </source>
</evidence>
<proteinExistence type="inferred from homology"/>